<evidence type="ECO:0000313" key="1">
    <source>
        <dbReference type="EMBL" id="NKN31955.1"/>
    </source>
</evidence>
<organism evidence="1 2">
    <name type="scientific">Marichromatium bheemlicum</name>
    <dbReference type="NCBI Taxonomy" id="365339"/>
    <lineage>
        <taxon>Bacteria</taxon>
        <taxon>Pseudomonadati</taxon>
        <taxon>Pseudomonadota</taxon>
        <taxon>Gammaproteobacteria</taxon>
        <taxon>Chromatiales</taxon>
        <taxon>Chromatiaceae</taxon>
        <taxon>Marichromatium</taxon>
    </lineage>
</organism>
<reference evidence="1 2" key="1">
    <citation type="submission" date="2020-04" db="EMBL/GenBank/DDBJ databases">
        <title>Draft Whole-Genome sequence of Marichromatium bheemlicum DSM 18632, type strain.</title>
        <authorList>
            <person name="Kyndt J.A."/>
            <person name="Meyer T.E."/>
        </authorList>
    </citation>
    <scope>NUCLEOTIDE SEQUENCE [LARGE SCALE GENOMIC DNA]</scope>
    <source>
        <strain evidence="1 2">DSM 18632</strain>
    </source>
</reference>
<keyword evidence="2" id="KW-1185">Reference proteome</keyword>
<dbReference type="Proteomes" id="UP000740754">
    <property type="component" value="Unassembled WGS sequence"/>
</dbReference>
<accession>A0ABX1I3D2</accession>
<name>A0ABX1I3D2_9GAMM</name>
<proteinExistence type="predicted"/>
<gene>
    <name evidence="1" type="primary">mamC</name>
    <name evidence="1" type="ORF">HF203_01775</name>
</gene>
<dbReference type="Pfam" id="PF26373">
    <property type="entry name" value="MamC"/>
    <property type="match status" value="1"/>
</dbReference>
<comment type="caution">
    <text evidence="1">The sequence shown here is derived from an EMBL/GenBank/DDBJ whole genome shotgun (WGS) entry which is preliminary data.</text>
</comment>
<sequence>MNQPPLVWPASSPVAAPQAPAISSDCGSLVRLATLGAVIGGSLAAARQFDRIQAGEQLPNLALVETGKSAVAAGVATAAAGAVASSVADQGALRLGLMFLAGSAVFYGLRQWTEGEGDE</sequence>
<dbReference type="RefSeq" id="WP_168666010.1">
    <property type="nucleotide sequence ID" value="NZ_JAAXKX010000002.1"/>
</dbReference>
<dbReference type="EMBL" id="JAAXKX010000002">
    <property type="protein sequence ID" value="NKN31955.1"/>
    <property type="molecule type" value="Genomic_DNA"/>
</dbReference>
<evidence type="ECO:0000313" key="2">
    <source>
        <dbReference type="Proteomes" id="UP000740754"/>
    </source>
</evidence>
<protein>
    <submittedName>
        <fullName evidence="1">Magnetosome protein MamC</fullName>
    </submittedName>
</protein>
<dbReference type="InterPro" id="IPR058956">
    <property type="entry name" value="MamC"/>
</dbReference>